<dbReference type="PANTHER" id="PTHR47074:SF73">
    <property type="entry name" value="OS04G0448401 PROTEIN"/>
    <property type="match status" value="1"/>
</dbReference>
<dbReference type="InParanoid" id="A0A0Q3FL19"/>
<dbReference type="Gramene" id="KQJ99926">
    <property type="protein sequence ID" value="KQJ99926"/>
    <property type="gene ID" value="BRADI_3g46064v3"/>
</dbReference>
<organism evidence="2">
    <name type="scientific">Brachypodium distachyon</name>
    <name type="common">Purple false brome</name>
    <name type="synonym">Trachynia distachya</name>
    <dbReference type="NCBI Taxonomy" id="15368"/>
    <lineage>
        <taxon>Eukaryota</taxon>
        <taxon>Viridiplantae</taxon>
        <taxon>Streptophyta</taxon>
        <taxon>Embryophyta</taxon>
        <taxon>Tracheophyta</taxon>
        <taxon>Spermatophyta</taxon>
        <taxon>Magnoliopsida</taxon>
        <taxon>Liliopsida</taxon>
        <taxon>Poales</taxon>
        <taxon>Poaceae</taxon>
        <taxon>BOP clade</taxon>
        <taxon>Pooideae</taxon>
        <taxon>Stipodae</taxon>
        <taxon>Brachypodieae</taxon>
        <taxon>Brachypodium</taxon>
    </lineage>
</organism>
<protein>
    <recommendedName>
        <fullName evidence="1">RNase H type-1 domain-containing protein</fullName>
    </recommendedName>
</protein>
<dbReference type="EMBL" id="CM000882">
    <property type="protein sequence ID" value="KQJ99926.1"/>
    <property type="molecule type" value="Genomic_DNA"/>
</dbReference>
<reference evidence="2 3" key="1">
    <citation type="journal article" date="2010" name="Nature">
        <title>Genome sequencing and analysis of the model grass Brachypodium distachyon.</title>
        <authorList>
            <consortium name="International Brachypodium Initiative"/>
        </authorList>
    </citation>
    <scope>NUCLEOTIDE SEQUENCE [LARGE SCALE GENOMIC DNA]</scope>
    <source>
        <strain evidence="2 3">Bd21</strain>
    </source>
</reference>
<reference evidence="3" key="3">
    <citation type="submission" date="2018-08" db="UniProtKB">
        <authorList>
            <consortium name="EnsemblPlants"/>
        </authorList>
    </citation>
    <scope>IDENTIFICATION</scope>
    <source>
        <strain evidence="3">cv. Bd21</strain>
    </source>
</reference>
<dbReference type="AlphaFoldDB" id="A0A0Q3FL19"/>
<dbReference type="InterPro" id="IPR052929">
    <property type="entry name" value="RNase_H-like_EbsB-rel"/>
</dbReference>
<gene>
    <name evidence="2" type="ORF">BRADI_3g46064v3</name>
</gene>
<reference evidence="2" key="2">
    <citation type="submission" date="2017-06" db="EMBL/GenBank/DDBJ databases">
        <title>WGS assembly of Brachypodium distachyon.</title>
        <authorList>
            <consortium name="The International Brachypodium Initiative"/>
            <person name="Lucas S."/>
            <person name="Harmon-Smith M."/>
            <person name="Lail K."/>
            <person name="Tice H."/>
            <person name="Grimwood J."/>
            <person name="Bruce D."/>
            <person name="Barry K."/>
            <person name="Shu S."/>
            <person name="Lindquist E."/>
            <person name="Wang M."/>
            <person name="Pitluck S."/>
            <person name="Vogel J.P."/>
            <person name="Garvin D.F."/>
            <person name="Mockler T.C."/>
            <person name="Schmutz J."/>
            <person name="Rokhsar D."/>
            <person name="Bevan M.W."/>
        </authorList>
    </citation>
    <scope>NUCLEOTIDE SEQUENCE</scope>
    <source>
        <strain evidence="2">Bd21</strain>
    </source>
</reference>
<dbReference type="PANTHER" id="PTHR47074">
    <property type="entry name" value="BNAC02G40300D PROTEIN"/>
    <property type="match status" value="1"/>
</dbReference>
<dbReference type="CDD" id="cd06222">
    <property type="entry name" value="RNase_H_like"/>
    <property type="match status" value="1"/>
</dbReference>
<name>A0A0Q3FL19_BRADI</name>
<dbReference type="EnsemblPlants" id="KQJ99926">
    <property type="protein sequence ID" value="KQJ99926"/>
    <property type="gene ID" value="BRADI_3g46064v3"/>
</dbReference>
<dbReference type="Pfam" id="PF13456">
    <property type="entry name" value="RVT_3"/>
    <property type="match status" value="1"/>
</dbReference>
<dbReference type="Proteomes" id="UP000008810">
    <property type="component" value="Chromosome 3"/>
</dbReference>
<dbReference type="GO" id="GO:0003676">
    <property type="term" value="F:nucleic acid binding"/>
    <property type="evidence" value="ECO:0007669"/>
    <property type="project" value="InterPro"/>
</dbReference>
<sequence>MAWCVWSLVDDDLLEHVTASVAPKARSWLAKPFESCKHEELTKILINVDAGPSRGGNTGAVAAVCRSETGEYLGASSDTIDVLNSPKTLEAIACCEALALACDLNLRSIQVSSDCLNAGIPGEEEILETIILCHERRGSNVDAHKSQPLQSGVYCCCGAPPVDS</sequence>
<evidence type="ECO:0000259" key="1">
    <source>
        <dbReference type="Pfam" id="PF13456"/>
    </source>
</evidence>
<dbReference type="InterPro" id="IPR002156">
    <property type="entry name" value="RNaseH_domain"/>
</dbReference>
<evidence type="ECO:0000313" key="2">
    <source>
        <dbReference type="EMBL" id="KQJ99926.1"/>
    </source>
</evidence>
<evidence type="ECO:0000313" key="4">
    <source>
        <dbReference type="Proteomes" id="UP000008810"/>
    </source>
</evidence>
<accession>A0A0Q3FL19</accession>
<dbReference type="GO" id="GO:0004523">
    <property type="term" value="F:RNA-DNA hybrid ribonuclease activity"/>
    <property type="evidence" value="ECO:0007669"/>
    <property type="project" value="InterPro"/>
</dbReference>
<proteinExistence type="predicted"/>
<dbReference type="InterPro" id="IPR044730">
    <property type="entry name" value="RNase_H-like_dom_plant"/>
</dbReference>
<keyword evidence="4" id="KW-1185">Reference proteome</keyword>
<feature type="domain" description="RNase H type-1" evidence="1">
    <location>
        <begin position="47"/>
        <end position="116"/>
    </location>
</feature>
<evidence type="ECO:0000313" key="3">
    <source>
        <dbReference type="EnsemblPlants" id="KQJ99926"/>
    </source>
</evidence>